<dbReference type="AlphaFoldDB" id="A0A7J6KVY9"/>
<evidence type="ECO:0000313" key="2">
    <source>
        <dbReference type="EMBL" id="KAF4650761.1"/>
    </source>
</evidence>
<proteinExistence type="predicted"/>
<reference evidence="2 3" key="1">
    <citation type="submission" date="2020-04" db="EMBL/GenBank/DDBJ databases">
        <title>Perkinsus chesapeaki whole genome sequence.</title>
        <authorList>
            <person name="Bogema D.R."/>
        </authorList>
    </citation>
    <scope>NUCLEOTIDE SEQUENCE [LARGE SCALE GENOMIC DNA]</scope>
    <source>
        <strain evidence="2">ATCC PRA-425</strain>
    </source>
</reference>
<name>A0A7J6KVY9_PERCH</name>
<accession>A0A7J6KVY9</accession>
<feature type="region of interest" description="Disordered" evidence="1">
    <location>
        <begin position="154"/>
        <end position="185"/>
    </location>
</feature>
<keyword evidence="3" id="KW-1185">Reference proteome</keyword>
<comment type="caution">
    <text evidence="2">The sequence shown here is derived from an EMBL/GenBank/DDBJ whole genome shotgun (WGS) entry which is preliminary data.</text>
</comment>
<feature type="region of interest" description="Disordered" evidence="1">
    <location>
        <begin position="118"/>
        <end position="142"/>
    </location>
</feature>
<feature type="compositionally biased region" description="Polar residues" evidence="1">
    <location>
        <begin position="467"/>
        <end position="479"/>
    </location>
</feature>
<feature type="non-terminal residue" evidence="2">
    <location>
        <position position="775"/>
    </location>
</feature>
<gene>
    <name evidence="2" type="ORF">FOL47_000877</name>
</gene>
<dbReference type="OrthoDB" id="470954at2759"/>
<feature type="region of interest" description="Disordered" evidence="1">
    <location>
        <begin position="463"/>
        <end position="486"/>
    </location>
</feature>
<sequence>MASTVELPAQIENRTGQDMVTAVAAITANEAPIFETPATKRQRELLRLRMERGRVQGRLNNLREMMKNIYVPEGDEVPQELVDLGARESLQLDHLARVQAEIDEMEGAALSVALRSSHNGSALGSSRSKKRQECHPLVNNQADDLVPILEKTTVNSPPAASIPPRGGSAPAAFYSSPQAHLAASPPESPLIQLHDELSGREMSRAHILSGSRVPDSACVSRDGAVPKGVDPSRLKLPKCTEALEIATHFEVCENVLVEARVGTFIMEGKSRHFRPYGDVQVSCIEAFLRTLPEGPIYKTGKRVARKFAWSWPHLRHSIVSRYGRRSVIKSELDRSLRQLKFTSPAEVDDFLEQCEAIITALEAAYGNDSSETRRVVKHIVGTLPPAIATDVIKEIKQTVGFTSASHRRVAMDADWELLLPFAPSFDPLLSDQVSISDIIRDNCRTIESGDPKSTWSDRVAYAGRGQSEGSTPWNKSKANPKSDGKAKIPLSQWAKSYAIVYVIQAQGADYKLDRDAITRDLSPDEAKFIRGKKKPLVMVAYKIAERGKEAVEKCSNKPEYSIRPFQFDKSQSGNEDITSASLTSPNNFYDADAAGGGGIDEASFDKVCSLQLEVPPELTVHCDLISSKDPSKRLTDVMAICDPGAGRSYWILADDCEAILPTETTTRWVELADGSRCSINRKVEVHLALKRPTAPTVGPVEFLVLPYEQSRVKGNYRLLIGRDLGGYLGLQLDLGTGTVSIGVGTHGAGKLLDESSSDLDGCDILGYVGVDTPGV</sequence>
<dbReference type="Proteomes" id="UP000591131">
    <property type="component" value="Unassembled WGS sequence"/>
</dbReference>
<evidence type="ECO:0000313" key="3">
    <source>
        <dbReference type="Proteomes" id="UP000591131"/>
    </source>
</evidence>
<evidence type="ECO:0000256" key="1">
    <source>
        <dbReference type="SAM" id="MobiDB-lite"/>
    </source>
</evidence>
<dbReference type="EMBL" id="JAAPAO010001185">
    <property type="protein sequence ID" value="KAF4650761.1"/>
    <property type="molecule type" value="Genomic_DNA"/>
</dbReference>
<organism evidence="2 3">
    <name type="scientific">Perkinsus chesapeaki</name>
    <name type="common">Clam parasite</name>
    <name type="synonym">Perkinsus andrewsi</name>
    <dbReference type="NCBI Taxonomy" id="330153"/>
    <lineage>
        <taxon>Eukaryota</taxon>
        <taxon>Sar</taxon>
        <taxon>Alveolata</taxon>
        <taxon>Perkinsozoa</taxon>
        <taxon>Perkinsea</taxon>
        <taxon>Perkinsida</taxon>
        <taxon>Perkinsidae</taxon>
        <taxon>Perkinsus</taxon>
    </lineage>
</organism>
<protein>
    <submittedName>
        <fullName evidence="2">Uncharacterized protein</fullName>
    </submittedName>
</protein>